<proteinExistence type="predicted"/>
<evidence type="ECO:0000313" key="2">
    <source>
        <dbReference type="Proteomes" id="UP001596958"/>
    </source>
</evidence>
<keyword evidence="2" id="KW-1185">Reference proteome</keyword>
<dbReference type="Proteomes" id="UP001596958">
    <property type="component" value="Unassembled WGS sequence"/>
</dbReference>
<protein>
    <submittedName>
        <fullName evidence="1">DUF1569 domain-containing protein</fullName>
    </submittedName>
</protein>
<dbReference type="Pfam" id="PF07606">
    <property type="entry name" value="DUF1569"/>
    <property type="match status" value="1"/>
</dbReference>
<comment type="caution">
    <text evidence="1">The sequence shown here is derived from an EMBL/GenBank/DDBJ whole genome shotgun (WGS) entry which is preliminary data.</text>
</comment>
<accession>A0ABW2Z244</accession>
<dbReference type="EMBL" id="JBHTHU010000020">
    <property type="protein sequence ID" value="MFD0751593.1"/>
    <property type="molecule type" value="Genomic_DNA"/>
</dbReference>
<organism evidence="1 2">
    <name type="scientific">Mucilaginibacter calamicampi</name>
    <dbReference type="NCBI Taxonomy" id="1302352"/>
    <lineage>
        <taxon>Bacteria</taxon>
        <taxon>Pseudomonadati</taxon>
        <taxon>Bacteroidota</taxon>
        <taxon>Sphingobacteriia</taxon>
        <taxon>Sphingobacteriales</taxon>
        <taxon>Sphingobacteriaceae</taxon>
        <taxon>Mucilaginibacter</taxon>
    </lineage>
</organism>
<reference evidence="2" key="1">
    <citation type="journal article" date="2019" name="Int. J. Syst. Evol. Microbiol.">
        <title>The Global Catalogue of Microorganisms (GCM) 10K type strain sequencing project: providing services to taxonomists for standard genome sequencing and annotation.</title>
        <authorList>
            <consortium name="The Broad Institute Genomics Platform"/>
            <consortium name="The Broad Institute Genome Sequencing Center for Infectious Disease"/>
            <person name="Wu L."/>
            <person name="Ma J."/>
        </authorList>
    </citation>
    <scope>NUCLEOTIDE SEQUENCE [LARGE SCALE GENOMIC DNA]</scope>
    <source>
        <strain evidence="2">CCUG 63418</strain>
    </source>
</reference>
<sequence length="151" mass="17407">MIKSVFNAADVAELKARINKLTPQTAGLWGKMNVSQMLAHTNVSYEMAYTDKHPKPNAFVRFILKAFVKNVVVGPKPYKRNTPTAKAFIIADDRDFETEKKRLLEYTDHTLQLGKQHFEGRESLSFGRLTADEWNVLFYKHLDHHLQQFGV</sequence>
<gene>
    <name evidence="1" type="ORF">ACFQZS_15680</name>
</gene>
<dbReference type="RefSeq" id="WP_377101876.1">
    <property type="nucleotide sequence ID" value="NZ_JBHTHU010000020.1"/>
</dbReference>
<evidence type="ECO:0000313" key="1">
    <source>
        <dbReference type="EMBL" id="MFD0751593.1"/>
    </source>
</evidence>
<dbReference type="InterPro" id="IPR011463">
    <property type="entry name" value="DUF1569"/>
</dbReference>
<name>A0ABW2Z244_9SPHI</name>